<feature type="active site" evidence="7">
    <location>
        <position position="58"/>
    </location>
</feature>
<dbReference type="PANTHER" id="PTHR10127:SF780">
    <property type="entry name" value="METALLOENDOPEPTIDASE"/>
    <property type="match status" value="1"/>
</dbReference>
<evidence type="ECO:0000256" key="7">
    <source>
        <dbReference type="PROSITE-ProRule" id="PRU01211"/>
    </source>
</evidence>
<evidence type="ECO:0000256" key="8">
    <source>
        <dbReference type="RuleBase" id="RU361183"/>
    </source>
</evidence>
<comment type="caution">
    <text evidence="7">Lacks conserved residue(s) required for the propagation of feature annotation.</text>
</comment>
<dbReference type="PROSITE" id="PS51864">
    <property type="entry name" value="ASTACIN"/>
    <property type="match status" value="1"/>
</dbReference>
<feature type="domain" description="Peptidase M12A" evidence="10">
    <location>
        <begin position="1"/>
        <end position="167"/>
    </location>
</feature>
<sequence>PTTELVIHLSTRVIELPHPRLPDARPMLDYPRYSGAKEPADSHLSFIELLLVGVAVHEIGHTLGFWHTHSRHDRDEFITVIKENINCSRIGQFMPPKTMEINNNYNLTYDYGSVMHYGATAFINDTAAADRSKLTMVSKDVLYKETLGSPIISFYDLLMMNLYYNCTDACGAGPDENCRNGGFAHPRNCSKCICPSGYGGQFCDERPPGCGAVLNASENWQLLEDHLNATEADKDGYKRFCSSDAVNITLASNLSMVPVITFKAEGFNGGENYVYEYEEYDGGEEVSESENGNDEHEDTNENIEDLGTIVRLAYRFV</sequence>
<dbReference type="Pfam" id="PF01400">
    <property type="entry name" value="Astacin"/>
    <property type="match status" value="1"/>
</dbReference>
<evidence type="ECO:0000313" key="11">
    <source>
        <dbReference type="EMBL" id="PIO72083.1"/>
    </source>
</evidence>
<feature type="binding site" evidence="7">
    <location>
        <position position="67"/>
    </location>
    <ligand>
        <name>Zn(2+)</name>
        <dbReference type="ChEBI" id="CHEBI:29105"/>
        <note>catalytic</note>
    </ligand>
</feature>
<dbReference type="SMART" id="SM00235">
    <property type="entry name" value="ZnMc"/>
    <property type="match status" value="1"/>
</dbReference>
<dbReference type="EMBL" id="KZ345774">
    <property type="protein sequence ID" value="PIO72083.1"/>
    <property type="molecule type" value="Genomic_DNA"/>
</dbReference>
<dbReference type="SUPFAM" id="SSF55486">
    <property type="entry name" value="Metalloproteases ('zincins'), catalytic domain"/>
    <property type="match status" value="1"/>
</dbReference>
<dbReference type="AlphaFoldDB" id="A0A2G9UPJ5"/>
<keyword evidence="2 7" id="KW-0479">Metal-binding</keyword>
<evidence type="ECO:0000256" key="5">
    <source>
        <dbReference type="ARBA" id="ARBA00023049"/>
    </source>
</evidence>
<dbReference type="OrthoDB" id="291007at2759"/>
<organism evidence="11 12">
    <name type="scientific">Teladorsagia circumcincta</name>
    <name type="common">Brown stomach worm</name>
    <name type="synonym">Ostertagia circumcincta</name>
    <dbReference type="NCBI Taxonomy" id="45464"/>
    <lineage>
        <taxon>Eukaryota</taxon>
        <taxon>Metazoa</taxon>
        <taxon>Ecdysozoa</taxon>
        <taxon>Nematoda</taxon>
        <taxon>Chromadorea</taxon>
        <taxon>Rhabditida</taxon>
        <taxon>Rhabditina</taxon>
        <taxon>Rhabditomorpha</taxon>
        <taxon>Strongyloidea</taxon>
        <taxon>Trichostrongylidae</taxon>
        <taxon>Teladorsagia</taxon>
    </lineage>
</organism>
<dbReference type="InterPro" id="IPR001506">
    <property type="entry name" value="Peptidase_M12A"/>
</dbReference>
<evidence type="ECO:0000256" key="4">
    <source>
        <dbReference type="ARBA" id="ARBA00022833"/>
    </source>
</evidence>
<comment type="cofactor">
    <cofactor evidence="7 8">
        <name>Zn(2+)</name>
        <dbReference type="ChEBI" id="CHEBI:29105"/>
    </cofactor>
    <text evidence="7 8">Binds 1 zinc ion per subunit.</text>
</comment>
<feature type="region of interest" description="Disordered" evidence="9">
    <location>
        <begin position="281"/>
        <end position="303"/>
    </location>
</feature>
<feature type="binding site" evidence="7">
    <location>
        <position position="57"/>
    </location>
    <ligand>
        <name>Zn(2+)</name>
        <dbReference type="ChEBI" id="CHEBI:29105"/>
        <note>catalytic</note>
    </ligand>
</feature>
<dbReference type="Proteomes" id="UP000230423">
    <property type="component" value="Unassembled WGS sequence"/>
</dbReference>
<evidence type="ECO:0000256" key="6">
    <source>
        <dbReference type="ARBA" id="ARBA00023157"/>
    </source>
</evidence>
<keyword evidence="12" id="KW-1185">Reference proteome</keyword>
<dbReference type="GO" id="GO:0008270">
    <property type="term" value="F:zinc ion binding"/>
    <property type="evidence" value="ECO:0007669"/>
    <property type="project" value="UniProtKB-UniRule"/>
</dbReference>
<dbReference type="InterPro" id="IPR024079">
    <property type="entry name" value="MetalloPept_cat_dom_sf"/>
</dbReference>
<gene>
    <name evidence="11" type="ORF">TELCIR_06003</name>
</gene>
<protein>
    <recommendedName>
        <fullName evidence="8">Metalloendopeptidase</fullName>
        <ecNumber evidence="8">3.4.24.-</ecNumber>
    </recommendedName>
</protein>
<evidence type="ECO:0000256" key="1">
    <source>
        <dbReference type="ARBA" id="ARBA00022670"/>
    </source>
</evidence>
<dbReference type="PRINTS" id="PR00480">
    <property type="entry name" value="ASTACIN"/>
</dbReference>
<dbReference type="InterPro" id="IPR000742">
    <property type="entry name" value="EGF"/>
</dbReference>
<keyword evidence="3 7" id="KW-0378">Hydrolase</keyword>
<name>A0A2G9UPJ5_TELCI</name>
<evidence type="ECO:0000256" key="2">
    <source>
        <dbReference type="ARBA" id="ARBA00022723"/>
    </source>
</evidence>
<feature type="non-terminal residue" evidence="11">
    <location>
        <position position="1"/>
    </location>
</feature>
<accession>A0A2G9UPJ5</accession>
<keyword evidence="6" id="KW-1015">Disulfide bond</keyword>
<evidence type="ECO:0000313" key="12">
    <source>
        <dbReference type="Proteomes" id="UP000230423"/>
    </source>
</evidence>
<dbReference type="PANTHER" id="PTHR10127">
    <property type="entry name" value="DISCOIDIN, CUB, EGF, LAMININ , AND ZINC METALLOPROTEASE DOMAIN CONTAINING"/>
    <property type="match status" value="1"/>
</dbReference>
<dbReference type="PROSITE" id="PS01186">
    <property type="entry name" value="EGF_2"/>
    <property type="match status" value="1"/>
</dbReference>
<evidence type="ECO:0000256" key="9">
    <source>
        <dbReference type="SAM" id="MobiDB-lite"/>
    </source>
</evidence>
<dbReference type="GO" id="GO:0004222">
    <property type="term" value="F:metalloendopeptidase activity"/>
    <property type="evidence" value="ECO:0007669"/>
    <property type="project" value="UniProtKB-UniRule"/>
</dbReference>
<dbReference type="InterPro" id="IPR006026">
    <property type="entry name" value="Peptidase_Metallo"/>
</dbReference>
<keyword evidence="1 7" id="KW-0645">Protease</keyword>
<evidence type="ECO:0000256" key="3">
    <source>
        <dbReference type="ARBA" id="ARBA00022801"/>
    </source>
</evidence>
<dbReference type="Gene3D" id="3.40.390.10">
    <property type="entry name" value="Collagenase (Catalytic Domain)"/>
    <property type="match status" value="1"/>
</dbReference>
<feature type="binding site" evidence="7">
    <location>
        <position position="61"/>
    </location>
    <ligand>
        <name>Zn(2+)</name>
        <dbReference type="ChEBI" id="CHEBI:29105"/>
        <note>catalytic</note>
    </ligand>
</feature>
<keyword evidence="5 7" id="KW-0482">Metalloprotease</keyword>
<keyword evidence="4 7" id="KW-0862">Zinc</keyword>
<reference evidence="11 12" key="1">
    <citation type="submission" date="2015-09" db="EMBL/GenBank/DDBJ databases">
        <title>Draft genome of the parasitic nematode Teladorsagia circumcincta isolate WARC Sus (inbred).</title>
        <authorList>
            <person name="Mitreva M."/>
        </authorList>
    </citation>
    <scope>NUCLEOTIDE SEQUENCE [LARGE SCALE GENOMIC DNA]</scope>
    <source>
        <strain evidence="11 12">S</strain>
    </source>
</reference>
<dbReference type="GO" id="GO:0006508">
    <property type="term" value="P:proteolysis"/>
    <property type="evidence" value="ECO:0007669"/>
    <property type="project" value="UniProtKB-KW"/>
</dbReference>
<proteinExistence type="predicted"/>
<dbReference type="EC" id="3.4.24.-" evidence="8"/>
<evidence type="ECO:0000259" key="10">
    <source>
        <dbReference type="PROSITE" id="PS51864"/>
    </source>
</evidence>